<evidence type="ECO:0000313" key="4">
    <source>
        <dbReference type="EMBL" id="GFE81523.1"/>
    </source>
</evidence>
<dbReference type="RefSeq" id="WP_202626799.1">
    <property type="nucleotide sequence ID" value="NZ_BLJN01000003.1"/>
</dbReference>
<feature type="chain" id="PRO_5032907415" description="DUF2846 domain-containing protein" evidence="2">
    <location>
        <begin position="30"/>
        <end position="172"/>
    </location>
</feature>
<dbReference type="Proteomes" id="UP000445000">
    <property type="component" value="Unassembled WGS sequence"/>
</dbReference>
<keyword evidence="5" id="KW-1185">Reference proteome</keyword>
<evidence type="ECO:0000256" key="1">
    <source>
        <dbReference type="SAM" id="MobiDB-lite"/>
    </source>
</evidence>
<dbReference type="PROSITE" id="PS51257">
    <property type="entry name" value="PROKAR_LIPOPROTEIN"/>
    <property type="match status" value="1"/>
</dbReference>
<proteinExistence type="predicted"/>
<sequence length="172" mass="17352">MKRIRNGLAVVTSLVVLALAGCASTGGSAPEKKSQAPAAPAAAPAPAPAPASAPAANAGSGGTGTIVFFRESKFAGMAISFKVREGQTELGKLSSGSYFVANLPAGAHEFTVHSEAKDVLNIEVDPGETYYIQGSISMGFLAGRPNLAPSDEATFNSMKAKLKDSGAPKAGK</sequence>
<keyword evidence="2" id="KW-0732">Signal</keyword>
<name>A0A829YF17_9GAMM</name>
<reference evidence="5" key="1">
    <citation type="submission" date="2020-01" db="EMBL/GenBank/DDBJ databases">
        <title>'Steroidobacter agaridevorans' sp. nov., agar-degrading bacteria isolated from rhizosphere soils.</title>
        <authorList>
            <person name="Ikenaga M."/>
            <person name="Kataoka M."/>
            <person name="Murouchi A."/>
            <person name="Katsuragi S."/>
            <person name="Sakai M."/>
        </authorList>
    </citation>
    <scope>NUCLEOTIDE SEQUENCE [LARGE SCALE GENOMIC DNA]</scope>
    <source>
        <strain evidence="5">YU21-B</strain>
    </source>
</reference>
<evidence type="ECO:0000313" key="5">
    <source>
        <dbReference type="Proteomes" id="UP000445000"/>
    </source>
</evidence>
<gene>
    <name evidence="4" type="ORF">GCM10011487_35230</name>
</gene>
<dbReference type="Pfam" id="PF11008">
    <property type="entry name" value="DUF2846"/>
    <property type="match status" value="1"/>
</dbReference>
<evidence type="ECO:0000256" key="2">
    <source>
        <dbReference type="SAM" id="SignalP"/>
    </source>
</evidence>
<dbReference type="AlphaFoldDB" id="A0A829YF17"/>
<feature type="region of interest" description="Disordered" evidence="1">
    <location>
        <begin position="28"/>
        <end position="59"/>
    </location>
</feature>
<protein>
    <recommendedName>
        <fullName evidence="3">DUF2846 domain-containing protein</fullName>
    </recommendedName>
</protein>
<feature type="domain" description="DUF2846" evidence="3">
    <location>
        <begin position="62"/>
        <end position="139"/>
    </location>
</feature>
<accession>A0A829YF17</accession>
<dbReference type="InterPro" id="IPR022548">
    <property type="entry name" value="DUF2846"/>
</dbReference>
<organism evidence="4 5">
    <name type="scientific">Steroidobacter agaridevorans</name>
    <dbReference type="NCBI Taxonomy" id="2695856"/>
    <lineage>
        <taxon>Bacteria</taxon>
        <taxon>Pseudomonadati</taxon>
        <taxon>Pseudomonadota</taxon>
        <taxon>Gammaproteobacteria</taxon>
        <taxon>Steroidobacterales</taxon>
        <taxon>Steroidobacteraceae</taxon>
        <taxon>Steroidobacter</taxon>
    </lineage>
</organism>
<comment type="caution">
    <text evidence="4">The sequence shown here is derived from an EMBL/GenBank/DDBJ whole genome shotgun (WGS) entry which is preliminary data.</text>
</comment>
<dbReference type="EMBL" id="BLJN01000003">
    <property type="protein sequence ID" value="GFE81523.1"/>
    <property type="molecule type" value="Genomic_DNA"/>
</dbReference>
<evidence type="ECO:0000259" key="3">
    <source>
        <dbReference type="Pfam" id="PF11008"/>
    </source>
</evidence>
<feature type="signal peptide" evidence="2">
    <location>
        <begin position="1"/>
        <end position="29"/>
    </location>
</feature>